<accession>A0A2R5GFD4</accession>
<dbReference type="GO" id="GO:0016301">
    <property type="term" value="F:kinase activity"/>
    <property type="evidence" value="ECO:0007669"/>
    <property type="project" value="UniProtKB-KW"/>
</dbReference>
<evidence type="ECO:0000256" key="3">
    <source>
        <dbReference type="PROSITE-ProRule" id="PRU00023"/>
    </source>
</evidence>
<gene>
    <name evidence="5" type="ORF">FCC1311_027852</name>
</gene>
<dbReference type="PANTHER" id="PTHR24201:SF15">
    <property type="entry name" value="ANKYRIN REPEAT DOMAIN-CONTAINING PROTEIN 66"/>
    <property type="match status" value="1"/>
</dbReference>
<dbReference type="InterPro" id="IPR050776">
    <property type="entry name" value="Ank_Repeat/CDKN_Inhibitor"/>
</dbReference>
<dbReference type="SUPFAM" id="SSF48403">
    <property type="entry name" value="Ankyrin repeat"/>
    <property type="match status" value="1"/>
</dbReference>
<dbReference type="Proteomes" id="UP000241890">
    <property type="component" value="Unassembled WGS sequence"/>
</dbReference>
<dbReference type="Pfam" id="PF00023">
    <property type="entry name" value="Ank"/>
    <property type="match status" value="1"/>
</dbReference>
<keyword evidence="5" id="KW-0418">Kinase</keyword>
<dbReference type="Pfam" id="PF12796">
    <property type="entry name" value="Ank_2"/>
    <property type="match status" value="1"/>
</dbReference>
<keyword evidence="2 3" id="KW-0040">ANK repeat</keyword>
<feature type="repeat" description="ANK" evidence="3">
    <location>
        <begin position="105"/>
        <end position="137"/>
    </location>
</feature>
<reference evidence="5 6" key="1">
    <citation type="submission" date="2017-12" db="EMBL/GenBank/DDBJ databases">
        <title>Sequencing, de novo assembly and annotation of complete genome of a new Thraustochytrid species, strain FCC1311.</title>
        <authorList>
            <person name="Sedici K."/>
            <person name="Godart F."/>
            <person name="Aiese Cigliano R."/>
            <person name="Sanseverino W."/>
            <person name="Barakat M."/>
            <person name="Ortet P."/>
            <person name="Marechal E."/>
            <person name="Cagnac O."/>
            <person name="Amato A."/>
        </authorList>
    </citation>
    <scope>NUCLEOTIDE SEQUENCE [LARGE SCALE GENOMIC DNA]</scope>
</reference>
<dbReference type="PROSITE" id="PS50297">
    <property type="entry name" value="ANK_REP_REGION"/>
    <property type="match status" value="3"/>
</dbReference>
<protein>
    <submittedName>
        <fullName evidence="5">Ankyrin repeat and protein kinase domain-containing protein 1</fullName>
    </submittedName>
</protein>
<dbReference type="PANTHER" id="PTHR24201">
    <property type="entry name" value="ANK_REP_REGION DOMAIN-CONTAINING PROTEIN"/>
    <property type="match status" value="1"/>
</dbReference>
<organism evidence="5 6">
    <name type="scientific">Hondaea fermentalgiana</name>
    <dbReference type="NCBI Taxonomy" id="2315210"/>
    <lineage>
        <taxon>Eukaryota</taxon>
        <taxon>Sar</taxon>
        <taxon>Stramenopiles</taxon>
        <taxon>Bigyra</taxon>
        <taxon>Labyrinthulomycetes</taxon>
        <taxon>Thraustochytrida</taxon>
        <taxon>Thraustochytriidae</taxon>
        <taxon>Hondaea</taxon>
    </lineage>
</organism>
<evidence type="ECO:0000313" key="5">
    <source>
        <dbReference type="EMBL" id="GBG26564.1"/>
    </source>
</evidence>
<feature type="compositionally biased region" description="Acidic residues" evidence="4">
    <location>
        <begin position="34"/>
        <end position="43"/>
    </location>
</feature>
<evidence type="ECO:0000313" key="6">
    <source>
        <dbReference type="Proteomes" id="UP000241890"/>
    </source>
</evidence>
<feature type="repeat" description="ANK" evidence="3">
    <location>
        <begin position="139"/>
        <end position="171"/>
    </location>
</feature>
<dbReference type="InterPro" id="IPR036770">
    <property type="entry name" value="Ankyrin_rpt-contain_sf"/>
</dbReference>
<dbReference type="SMART" id="SM00248">
    <property type="entry name" value="ANK"/>
    <property type="match status" value="5"/>
</dbReference>
<evidence type="ECO:0000256" key="1">
    <source>
        <dbReference type="ARBA" id="ARBA00022737"/>
    </source>
</evidence>
<keyword evidence="5" id="KW-0808">Transferase</keyword>
<dbReference type="InterPro" id="IPR002110">
    <property type="entry name" value="Ankyrin_rpt"/>
</dbReference>
<evidence type="ECO:0000256" key="2">
    <source>
        <dbReference type="ARBA" id="ARBA00023043"/>
    </source>
</evidence>
<dbReference type="Gene3D" id="1.25.40.20">
    <property type="entry name" value="Ankyrin repeat-containing domain"/>
    <property type="match status" value="2"/>
</dbReference>
<comment type="caution">
    <text evidence="5">The sequence shown here is derived from an EMBL/GenBank/DDBJ whole genome shotgun (WGS) entry which is preliminary data.</text>
</comment>
<dbReference type="EMBL" id="BEYU01000021">
    <property type="protein sequence ID" value="GBG26564.1"/>
    <property type="molecule type" value="Genomic_DNA"/>
</dbReference>
<keyword evidence="1" id="KW-0677">Repeat</keyword>
<keyword evidence="6" id="KW-1185">Reference proteome</keyword>
<name>A0A2R5GFD4_9STRA</name>
<proteinExistence type="predicted"/>
<sequence>MQLSRAHSVRASILPDRPGLLKGDNSRGSALRDDVDDVDDDDSESHSGSEDESVNTGPLLEVGVDPNSVDSEGWAGLHWAAALGRLDLADLYLEHGADINVQRQDGYAPLHIACEIGDEETTLYLLQHGAKSELQTRYDQFTPLHLACREGHRRCVEALGLAGANLNAQSPVSGFTPLMVAAIGGHEGCVLSLLLVSRDTLRMCQNLPPLDVNICDNDGFGALDLAVLRGHDNVIETLQVQFAASNLSNFTPS</sequence>
<evidence type="ECO:0000256" key="4">
    <source>
        <dbReference type="SAM" id="MobiDB-lite"/>
    </source>
</evidence>
<dbReference type="InParanoid" id="A0A2R5GFD4"/>
<feature type="repeat" description="ANK" evidence="3">
    <location>
        <begin position="72"/>
        <end position="104"/>
    </location>
</feature>
<dbReference type="OrthoDB" id="539213at2759"/>
<feature type="region of interest" description="Disordered" evidence="4">
    <location>
        <begin position="1"/>
        <end position="65"/>
    </location>
</feature>
<dbReference type="PROSITE" id="PS50088">
    <property type="entry name" value="ANK_REPEAT"/>
    <property type="match status" value="3"/>
</dbReference>
<dbReference type="AlphaFoldDB" id="A0A2R5GFD4"/>